<dbReference type="PIRSF" id="PIRSF018249">
    <property type="entry name" value="MyrA_prd"/>
    <property type="match status" value="1"/>
</dbReference>
<dbReference type="EMBL" id="JACBZS010000001">
    <property type="protein sequence ID" value="NYI72194.1"/>
    <property type="molecule type" value="Genomic_DNA"/>
</dbReference>
<feature type="binding site" evidence="1">
    <location>
        <position position="29"/>
    </location>
    <ligand>
        <name>Zn(2+)</name>
        <dbReference type="ChEBI" id="CHEBI:29105"/>
    </ligand>
</feature>
<feature type="binding site" evidence="1">
    <location>
        <position position="13"/>
    </location>
    <ligand>
        <name>Zn(2+)</name>
        <dbReference type="ChEBI" id="CHEBI:29105"/>
    </ligand>
</feature>
<protein>
    <submittedName>
        <fullName evidence="5">23S rRNA (Guanine745-N1)-methyltransferase</fullName>
        <ecNumber evidence="5">2.1.1.187</ecNumber>
    </submittedName>
</protein>
<dbReference type="EC" id="2.1.1.187" evidence="5"/>
<accession>A0A7Z0DAU5</accession>
<sequence>MTALARLAGALRCPVCAGALAVADRSLCCGLGHSFDIARQGHVNLTGRAAPGHADTAEMVAARARFLDTGAYAPIAAALVERAPESGLAVDAGAGPGWYARQILQARPALSALALDVSPAAARTAARAHPRLAAVVADTWRDVPVGDRRADLITCVFAPRNVGEFARVLRPGGLLLIVTPGPDHLAELRDREQMLGIEPAKLDRLDTALGADFEITDRSTVRGRLALDRDQVRDLINMGPNAFHAAADDPEPIVTGLAVEVTTARRR</sequence>
<evidence type="ECO:0000313" key="5">
    <source>
        <dbReference type="EMBL" id="NYI72194.1"/>
    </source>
</evidence>
<dbReference type="InterPro" id="IPR041698">
    <property type="entry name" value="Methyltransf_25"/>
</dbReference>
<dbReference type="InterPro" id="IPR048647">
    <property type="entry name" value="RlmA_N"/>
</dbReference>
<keyword evidence="1" id="KW-0862">Zinc</keyword>
<reference evidence="5 6" key="1">
    <citation type="submission" date="2020-07" db="EMBL/GenBank/DDBJ databases">
        <title>Sequencing the genomes of 1000 actinobacteria strains.</title>
        <authorList>
            <person name="Klenk H.-P."/>
        </authorList>
    </citation>
    <scope>NUCLEOTIDE SEQUENCE [LARGE SCALE GENOMIC DNA]</scope>
    <source>
        <strain evidence="5 6">DSM 103164</strain>
    </source>
</reference>
<dbReference type="Proteomes" id="UP000527616">
    <property type="component" value="Unassembled WGS sequence"/>
</dbReference>
<evidence type="ECO:0000256" key="1">
    <source>
        <dbReference type="PIRSR" id="PIRSR018249-1"/>
    </source>
</evidence>
<dbReference type="CDD" id="cd02440">
    <property type="entry name" value="AdoMet_MTases"/>
    <property type="match status" value="1"/>
</dbReference>
<evidence type="ECO:0000313" key="6">
    <source>
        <dbReference type="Proteomes" id="UP000527616"/>
    </source>
</evidence>
<dbReference type="SUPFAM" id="SSF53335">
    <property type="entry name" value="S-adenosyl-L-methionine-dependent methyltransferases"/>
    <property type="match status" value="1"/>
</dbReference>
<dbReference type="GO" id="GO:0052911">
    <property type="term" value="F:23S rRNA (guanine(745)-N(1))-methyltransferase activity"/>
    <property type="evidence" value="ECO:0007669"/>
    <property type="project" value="UniProtKB-EC"/>
</dbReference>
<keyword evidence="2" id="KW-0949">S-adenosyl-L-methionine</keyword>
<gene>
    <name evidence="5" type="ORF">GGQ54_002754</name>
</gene>
<evidence type="ECO:0000259" key="4">
    <source>
        <dbReference type="Pfam" id="PF21302"/>
    </source>
</evidence>
<evidence type="ECO:0000259" key="3">
    <source>
        <dbReference type="Pfam" id="PF13649"/>
    </source>
</evidence>
<proteinExistence type="predicted"/>
<feature type="binding site" evidence="2">
    <location>
        <position position="72"/>
    </location>
    <ligand>
        <name>S-adenosyl-L-methionine</name>
        <dbReference type="ChEBI" id="CHEBI:59789"/>
    </ligand>
</feature>
<feature type="domain" description="23S rRNA (guanine(745)-N(1))-methyltransferase N-terminal" evidence="4">
    <location>
        <begin position="12"/>
        <end position="45"/>
    </location>
</feature>
<organism evidence="5 6">
    <name type="scientific">Naumannella cuiyingiana</name>
    <dbReference type="NCBI Taxonomy" id="1347891"/>
    <lineage>
        <taxon>Bacteria</taxon>
        <taxon>Bacillati</taxon>
        <taxon>Actinomycetota</taxon>
        <taxon>Actinomycetes</taxon>
        <taxon>Propionibacteriales</taxon>
        <taxon>Propionibacteriaceae</taxon>
        <taxon>Naumannella</taxon>
    </lineage>
</organism>
<keyword evidence="5" id="KW-0808">Transferase</keyword>
<dbReference type="InterPro" id="IPR016718">
    <property type="entry name" value="rRNA_m1G-MeTrfase_A_prd"/>
</dbReference>
<dbReference type="Pfam" id="PF21302">
    <property type="entry name" value="Zn_ribbon_RlmA"/>
    <property type="match status" value="1"/>
</dbReference>
<feature type="domain" description="Methyltransferase" evidence="3">
    <location>
        <begin position="90"/>
        <end position="173"/>
    </location>
</feature>
<keyword evidence="5" id="KW-0489">Methyltransferase</keyword>
<dbReference type="GO" id="GO:0046872">
    <property type="term" value="F:metal ion binding"/>
    <property type="evidence" value="ECO:0007669"/>
    <property type="project" value="UniProtKB-KW"/>
</dbReference>
<dbReference type="InterPro" id="IPR029063">
    <property type="entry name" value="SAM-dependent_MTases_sf"/>
</dbReference>
<feature type="binding site" evidence="1">
    <location>
        <position position="16"/>
    </location>
    <ligand>
        <name>Zn(2+)</name>
        <dbReference type="ChEBI" id="CHEBI:29105"/>
    </ligand>
</feature>
<name>A0A7Z0DAU5_9ACTN</name>
<dbReference type="Gene3D" id="3.40.50.150">
    <property type="entry name" value="Vaccinia Virus protein VP39"/>
    <property type="match status" value="1"/>
</dbReference>
<comment type="caution">
    <text evidence="5">The sequence shown here is derived from an EMBL/GenBank/DDBJ whole genome shotgun (WGS) entry which is preliminary data.</text>
</comment>
<feature type="binding site" evidence="1">
    <location>
        <position position="33"/>
    </location>
    <ligand>
        <name>Zn(2+)</name>
        <dbReference type="ChEBI" id="CHEBI:29105"/>
    </ligand>
</feature>
<dbReference type="AlphaFoldDB" id="A0A7Z0DAU5"/>
<dbReference type="Pfam" id="PF13649">
    <property type="entry name" value="Methyltransf_25"/>
    <property type="match status" value="1"/>
</dbReference>
<keyword evidence="6" id="KW-1185">Reference proteome</keyword>
<keyword evidence="1" id="KW-0479">Metal-binding</keyword>
<evidence type="ECO:0000256" key="2">
    <source>
        <dbReference type="PIRSR" id="PIRSR018249-2"/>
    </source>
</evidence>
<feature type="binding site" evidence="2">
    <location>
        <position position="184"/>
    </location>
    <ligand>
        <name>S-adenosyl-L-methionine</name>
        <dbReference type="ChEBI" id="CHEBI:59789"/>
    </ligand>
</feature>
<dbReference type="RefSeq" id="WP_179445922.1">
    <property type="nucleotide sequence ID" value="NZ_JACBZS010000001.1"/>
</dbReference>